<feature type="domain" description="Alcohol dehydrogenase-like N-terminal" evidence="3">
    <location>
        <begin position="29"/>
        <end position="80"/>
    </location>
</feature>
<dbReference type="EMBL" id="KZ613937">
    <property type="protein sequence ID" value="PMD49077.1"/>
    <property type="molecule type" value="Genomic_DNA"/>
</dbReference>
<protein>
    <recommendedName>
        <fullName evidence="3">Alcohol dehydrogenase-like N-terminal domain-containing protein</fullName>
    </recommendedName>
</protein>
<name>A0A2J6SE84_HYAVF</name>
<dbReference type="InterPro" id="IPR013154">
    <property type="entry name" value="ADH-like_N"/>
</dbReference>
<dbReference type="GO" id="GO:0070402">
    <property type="term" value="F:NADPH binding"/>
    <property type="evidence" value="ECO:0007669"/>
    <property type="project" value="TreeGrafter"/>
</dbReference>
<dbReference type="InterPro" id="IPR036291">
    <property type="entry name" value="NAD(P)-bd_dom_sf"/>
</dbReference>
<dbReference type="InterPro" id="IPR011032">
    <property type="entry name" value="GroES-like_sf"/>
</dbReference>
<dbReference type="GO" id="GO:0016651">
    <property type="term" value="F:oxidoreductase activity, acting on NAD(P)H"/>
    <property type="evidence" value="ECO:0007669"/>
    <property type="project" value="TreeGrafter"/>
</dbReference>
<keyword evidence="1" id="KW-0521">NADP</keyword>
<dbReference type="OrthoDB" id="3509362at2759"/>
<evidence type="ECO:0000256" key="2">
    <source>
        <dbReference type="ARBA" id="ARBA00023002"/>
    </source>
</evidence>
<evidence type="ECO:0000259" key="3">
    <source>
        <dbReference type="Pfam" id="PF08240"/>
    </source>
</evidence>
<sequence length="331" mass="35318">MRAAILTRQGDPTVLSIRDDYPKPQISKNHGVLIRVKAIAINSADLMTRGGITAGPVIIPPKIIGSECIGVVEAISTELQRPKDQENEKRDGRHGAKYMVGDVVVALLGGMGRAFDGCYAAAHGILNTSLKIGPTDTLLVQGGSSAVGLAIACLAKNICGLKEVIGTTRSKEKVTRMEASGYSTVIILPRHQTEPPVPSELSEMIKRKGGHPWGFTAIVDLVGATNIPISLLCARRVGGSKVCMAGMLNGAYHVQQPFSPMSIPPGVLLTGYSSSVEEHLLPLPNLVNEVLASRIDCTPDRVFKFDEIVEAHKYCESEVVSDTSRCLQTTA</sequence>
<keyword evidence="5" id="KW-1185">Reference proteome</keyword>
<evidence type="ECO:0000256" key="1">
    <source>
        <dbReference type="ARBA" id="ARBA00022857"/>
    </source>
</evidence>
<dbReference type="Gene3D" id="3.40.50.720">
    <property type="entry name" value="NAD(P)-binding Rossmann-like Domain"/>
    <property type="match status" value="1"/>
</dbReference>
<keyword evidence="2" id="KW-0560">Oxidoreductase</keyword>
<accession>A0A2J6SE84</accession>
<dbReference type="SUPFAM" id="SSF51735">
    <property type="entry name" value="NAD(P)-binding Rossmann-fold domains"/>
    <property type="match status" value="1"/>
</dbReference>
<dbReference type="AlphaFoldDB" id="A0A2J6SE84"/>
<gene>
    <name evidence="4" type="ORF">L207DRAFT_522383</name>
</gene>
<reference evidence="4 5" key="1">
    <citation type="submission" date="2016-04" db="EMBL/GenBank/DDBJ databases">
        <title>A degradative enzymes factory behind the ericoid mycorrhizal symbiosis.</title>
        <authorList>
            <consortium name="DOE Joint Genome Institute"/>
            <person name="Martino E."/>
            <person name="Morin E."/>
            <person name="Grelet G."/>
            <person name="Kuo A."/>
            <person name="Kohler A."/>
            <person name="Daghino S."/>
            <person name="Barry K."/>
            <person name="Choi C."/>
            <person name="Cichocki N."/>
            <person name="Clum A."/>
            <person name="Copeland A."/>
            <person name="Hainaut M."/>
            <person name="Haridas S."/>
            <person name="Labutti K."/>
            <person name="Lindquist E."/>
            <person name="Lipzen A."/>
            <person name="Khouja H.-R."/>
            <person name="Murat C."/>
            <person name="Ohm R."/>
            <person name="Olson A."/>
            <person name="Spatafora J."/>
            <person name="Veneault-Fourrey C."/>
            <person name="Henrissat B."/>
            <person name="Grigoriev I."/>
            <person name="Martin F."/>
            <person name="Perotto S."/>
        </authorList>
    </citation>
    <scope>NUCLEOTIDE SEQUENCE [LARGE SCALE GENOMIC DNA]</scope>
    <source>
        <strain evidence="4 5">F</strain>
    </source>
</reference>
<evidence type="ECO:0000313" key="4">
    <source>
        <dbReference type="EMBL" id="PMD49077.1"/>
    </source>
</evidence>
<proteinExistence type="predicted"/>
<dbReference type="Pfam" id="PF08240">
    <property type="entry name" value="ADH_N"/>
    <property type="match status" value="1"/>
</dbReference>
<dbReference type="SUPFAM" id="SSF50129">
    <property type="entry name" value="GroES-like"/>
    <property type="match status" value="1"/>
</dbReference>
<dbReference type="PANTHER" id="PTHR48106">
    <property type="entry name" value="QUINONE OXIDOREDUCTASE PIG3-RELATED"/>
    <property type="match status" value="1"/>
</dbReference>
<organism evidence="4 5">
    <name type="scientific">Hyaloscypha variabilis (strain UAMH 11265 / GT02V1 / F)</name>
    <name type="common">Meliniomyces variabilis</name>
    <dbReference type="NCBI Taxonomy" id="1149755"/>
    <lineage>
        <taxon>Eukaryota</taxon>
        <taxon>Fungi</taxon>
        <taxon>Dikarya</taxon>
        <taxon>Ascomycota</taxon>
        <taxon>Pezizomycotina</taxon>
        <taxon>Leotiomycetes</taxon>
        <taxon>Helotiales</taxon>
        <taxon>Hyaloscyphaceae</taxon>
        <taxon>Hyaloscypha</taxon>
        <taxon>Hyaloscypha variabilis</taxon>
    </lineage>
</organism>
<evidence type="ECO:0000313" key="5">
    <source>
        <dbReference type="Proteomes" id="UP000235786"/>
    </source>
</evidence>
<dbReference type="Proteomes" id="UP000235786">
    <property type="component" value="Unassembled WGS sequence"/>
</dbReference>
<dbReference type="STRING" id="1149755.A0A2J6SE84"/>
<dbReference type="Gene3D" id="3.90.180.10">
    <property type="entry name" value="Medium-chain alcohol dehydrogenases, catalytic domain"/>
    <property type="match status" value="2"/>
</dbReference>